<dbReference type="AlphaFoldDB" id="A0A1B6JUD8"/>
<sequence length="185" mass="20580">QDEINIPAVKLITLDCKEVQSLSDLSTNCGNLQEVGSQIVKVNSPNTCTQLKIIVGDQGLQKTEIYKLSRDVIITKVEGEVCETRLDSEQSEPAILLPLEDCSKANQLNNMKHNSEPESYYNEIKSTKANLKIEKLKKSNFLISKSLIQHVSSFCALKHTDDNGITNVSSIEGDNQLVANRELNY</sequence>
<gene>
    <name evidence="1" type="ORF">g.7059</name>
</gene>
<name>A0A1B6JUD8_9HEMI</name>
<accession>A0A1B6JUD8</accession>
<feature type="non-terminal residue" evidence="1">
    <location>
        <position position="185"/>
    </location>
</feature>
<dbReference type="EMBL" id="GECU01004882">
    <property type="protein sequence ID" value="JAT02825.1"/>
    <property type="molecule type" value="Transcribed_RNA"/>
</dbReference>
<reference evidence="1" key="1">
    <citation type="submission" date="2015-11" db="EMBL/GenBank/DDBJ databases">
        <title>De novo transcriptome assembly of four potential Pierce s Disease insect vectors from Arizona vineyards.</title>
        <authorList>
            <person name="Tassone E.E."/>
        </authorList>
    </citation>
    <scope>NUCLEOTIDE SEQUENCE</scope>
</reference>
<proteinExistence type="predicted"/>
<protein>
    <submittedName>
        <fullName evidence="1">Uncharacterized protein</fullName>
    </submittedName>
</protein>
<evidence type="ECO:0000313" key="1">
    <source>
        <dbReference type="EMBL" id="JAT02825.1"/>
    </source>
</evidence>
<feature type="non-terminal residue" evidence="1">
    <location>
        <position position="1"/>
    </location>
</feature>
<organism evidence="1">
    <name type="scientific">Homalodisca liturata</name>
    <dbReference type="NCBI Taxonomy" id="320908"/>
    <lineage>
        <taxon>Eukaryota</taxon>
        <taxon>Metazoa</taxon>
        <taxon>Ecdysozoa</taxon>
        <taxon>Arthropoda</taxon>
        <taxon>Hexapoda</taxon>
        <taxon>Insecta</taxon>
        <taxon>Pterygota</taxon>
        <taxon>Neoptera</taxon>
        <taxon>Paraneoptera</taxon>
        <taxon>Hemiptera</taxon>
        <taxon>Auchenorrhyncha</taxon>
        <taxon>Membracoidea</taxon>
        <taxon>Cicadellidae</taxon>
        <taxon>Cicadellinae</taxon>
        <taxon>Proconiini</taxon>
        <taxon>Homalodisca</taxon>
    </lineage>
</organism>